<dbReference type="NCBIfam" id="TIGR01983">
    <property type="entry name" value="UbiG"/>
    <property type="match status" value="1"/>
</dbReference>
<evidence type="ECO:0000313" key="6">
    <source>
        <dbReference type="EMBL" id="GCE26583.1"/>
    </source>
</evidence>
<evidence type="ECO:0000313" key="7">
    <source>
        <dbReference type="Proteomes" id="UP000287171"/>
    </source>
</evidence>
<evidence type="ECO:0000259" key="5">
    <source>
        <dbReference type="Pfam" id="PF08241"/>
    </source>
</evidence>
<evidence type="ECO:0000256" key="4">
    <source>
        <dbReference type="ARBA" id="ARBA00022691"/>
    </source>
</evidence>
<comment type="caution">
    <text evidence="6">The sequence shown here is derived from an EMBL/GenBank/DDBJ whole genome shotgun (WGS) entry which is preliminary data.</text>
</comment>
<keyword evidence="1 6" id="KW-0489">Methyltransferase</keyword>
<dbReference type="GO" id="GO:0032259">
    <property type="term" value="P:methylation"/>
    <property type="evidence" value="ECO:0007669"/>
    <property type="project" value="UniProtKB-KW"/>
</dbReference>
<dbReference type="PANTHER" id="PTHR43464">
    <property type="entry name" value="METHYLTRANSFERASE"/>
    <property type="match status" value="1"/>
</dbReference>
<dbReference type="GO" id="GO:0061542">
    <property type="term" value="F:3-demethylubiquinol 3-O-methyltransferase activity"/>
    <property type="evidence" value="ECO:0007669"/>
    <property type="project" value="InterPro"/>
</dbReference>
<organism evidence="6 7">
    <name type="scientific">Dictyobacter alpinus</name>
    <dbReference type="NCBI Taxonomy" id="2014873"/>
    <lineage>
        <taxon>Bacteria</taxon>
        <taxon>Bacillati</taxon>
        <taxon>Chloroflexota</taxon>
        <taxon>Ktedonobacteria</taxon>
        <taxon>Ktedonobacterales</taxon>
        <taxon>Dictyobacteraceae</taxon>
        <taxon>Dictyobacter</taxon>
    </lineage>
</organism>
<evidence type="ECO:0000256" key="1">
    <source>
        <dbReference type="ARBA" id="ARBA00022603"/>
    </source>
</evidence>
<dbReference type="OrthoDB" id="9801538at2"/>
<keyword evidence="2 6" id="KW-0808">Transferase</keyword>
<keyword evidence="6" id="KW-0830">Ubiquinone</keyword>
<dbReference type="EMBL" id="BIFT01000001">
    <property type="protein sequence ID" value="GCE26583.1"/>
    <property type="molecule type" value="Genomic_DNA"/>
</dbReference>
<dbReference type="GO" id="GO:0010420">
    <property type="term" value="F:polyprenyldihydroxybenzoate methyltransferase activity"/>
    <property type="evidence" value="ECO:0007669"/>
    <property type="project" value="InterPro"/>
</dbReference>
<dbReference type="Proteomes" id="UP000287171">
    <property type="component" value="Unassembled WGS sequence"/>
</dbReference>
<dbReference type="AlphaFoldDB" id="A0A402B5G6"/>
<feature type="domain" description="Methyltransferase type 11" evidence="5">
    <location>
        <begin position="56"/>
        <end position="153"/>
    </location>
</feature>
<accession>A0A402B5G6</accession>
<dbReference type="InterPro" id="IPR029063">
    <property type="entry name" value="SAM-dependent_MTases_sf"/>
</dbReference>
<dbReference type="CDD" id="cd02440">
    <property type="entry name" value="AdoMet_MTases"/>
    <property type="match status" value="1"/>
</dbReference>
<dbReference type="RefSeq" id="WP_126627017.1">
    <property type="nucleotide sequence ID" value="NZ_BIFT01000001.1"/>
</dbReference>
<keyword evidence="3" id="KW-0831">Ubiquinone biosynthesis</keyword>
<reference evidence="7" key="1">
    <citation type="submission" date="2018-12" db="EMBL/GenBank/DDBJ databases">
        <title>Tengunoibacter tsumagoiensis gen. nov., sp. nov., Dictyobacter kobayashii sp. nov., D. alpinus sp. nov., and D. joshuensis sp. nov. and description of Dictyobacteraceae fam. nov. within the order Ktedonobacterales isolated from Tengu-no-mugimeshi.</title>
        <authorList>
            <person name="Wang C.M."/>
            <person name="Zheng Y."/>
            <person name="Sakai Y."/>
            <person name="Toyoda A."/>
            <person name="Minakuchi Y."/>
            <person name="Abe K."/>
            <person name="Yokota A."/>
            <person name="Yabe S."/>
        </authorList>
    </citation>
    <scope>NUCLEOTIDE SEQUENCE [LARGE SCALE GENOMIC DNA]</scope>
    <source>
        <strain evidence="7">Uno16</strain>
    </source>
</reference>
<dbReference type="InterPro" id="IPR010233">
    <property type="entry name" value="UbiG_MeTrfase"/>
</dbReference>
<dbReference type="PANTHER" id="PTHR43464:SF19">
    <property type="entry name" value="UBIQUINONE BIOSYNTHESIS O-METHYLTRANSFERASE, MITOCHONDRIAL"/>
    <property type="match status" value="1"/>
</dbReference>
<keyword evidence="7" id="KW-1185">Reference proteome</keyword>
<keyword evidence="4" id="KW-0949">S-adenosyl-L-methionine</keyword>
<dbReference type="Pfam" id="PF08241">
    <property type="entry name" value="Methyltransf_11"/>
    <property type="match status" value="1"/>
</dbReference>
<evidence type="ECO:0000256" key="2">
    <source>
        <dbReference type="ARBA" id="ARBA00022679"/>
    </source>
</evidence>
<dbReference type="SUPFAM" id="SSF53335">
    <property type="entry name" value="S-adenosyl-L-methionine-dependent methyltransferases"/>
    <property type="match status" value="1"/>
</dbReference>
<evidence type="ECO:0000256" key="3">
    <source>
        <dbReference type="ARBA" id="ARBA00022688"/>
    </source>
</evidence>
<dbReference type="InterPro" id="IPR013216">
    <property type="entry name" value="Methyltransf_11"/>
</dbReference>
<name>A0A402B5G6_9CHLR</name>
<sequence>MVQRTQMPPQTEIFTDYGWYDKGNLLNRLTADRCNYIESRIERVFGRSALAQQEILEVGCGGGLLCRELARRGALMTGLDPSASSLTGARRYVQQGHLGHNVAFDLGSAEALPYADGSFSAIVCLDVLEHVQNLPLTIHEIARVLAPGGIFIFDTINRTFLAQLVLIWIGERFFQKQGLVPGLHQYASFIKPGELRTLMTQDALQIQELTGFMPKLVEGRLTLAPGWFKGVSYIGYATKGRAEQRNS</sequence>
<dbReference type="Gene3D" id="3.40.50.150">
    <property type="entry name" value="Vaccinia Virus protein VP39"/>
    <property type="match status" value="1"/>
</dbReference>
<gene>
    <name evidence="6" type="primary">ubiG</name>
    <name evidence="6" type="ORF">KDA_20670</name>
</gene>
<proteinExistence type="predicted"/>
<protein>
    <submittedName>
        <fullName evidence="6">Ubiquinone biosynthesis O-methyltransferase</fullName>
    </submittedName>
</protein>